<evidence type="ECO:0000313" key="1">
    <source>
        <dbReference type="EMBL" id="KAJ1159795.1"/>
    </source>
</evidence>
<protein>
    <submittedName>
        <fullName evidence="1">Uncharacterized protein</fullName>
    </submittedName>
</protein>
<dbReference type="AlphaFoldDB" id="A0AAV7S6K5"/>
<name>A0AAV7S6K5_PLEWA</name>
<keyword evidence="2" id="KW-1185">Reference proteome</keyword>
<gene>
    <name evidence="1" type="ORF">NDU88_000300</name>
</gene>
<reference evidence="1" key="1">
    <citation type="journal article" date="2022" name="bioRxiv">
        <title>Sequencing and chromosome-scale assembly of the giantPleurodeles waltlgenome.</title>
        <authorList>
            <person name="Brown T."/>
            <person name="Elewa A."/>
            <person name="Iarovenko S."/>
            <person name="Subramanian E."/>
            <person name="Araus A.J."/>
            <person name="Petzold A."/>
            <person name="Susuki M."/>
            <person name="Suzuki K.-i.T."/>
            <person name="Hayashi T."/>
            <person name="Toyoda A."/>
            <person name="Oliveira C."/>
            <person name="Osipova E."/>
            <person name="Leigh N.D."/>
            <person name="Simon A."/>
            <person name="Yun M.H."/>
        </authorList>
    </citation>
    <scope>NUCLEOTIDE SEQUENCE</scope>
    <source>
        <strain evidence="1">20211129_DDA</strain>
        <tissue evidence="1">Liver</tissue>
    </source>
</reference>
<organism evidence="1 2">
    <name type="scientific">Pleurodeles waltl</name>
    <name type="common">Iberian ribbed newt</name>
    <dbReference type="NCBI Taxonomy" id="8319"/>
    <lineage>
        <taxon>Eukaryota</taxon>
        <taxon>Metazoa</taxon>
        <taxon>Chordata</taxon>
        <taxon>Craniata</taxon>
        <taxon>Vertebrata</taxon>
        <taxon>Euteleostomi</taxon>
        <taxon>Amphibia</taxon>
        <taxon>Batrachia</taxon>
        <taxon>Caudata</taxon>
        <taxon>Salamandroidea</taxon>
        <taxon>Salamandridae</taxon>
        <taxon>Pleurodelinae</taxon>
        <taxon>Pleurodeles</taxon>
    </lineage>
</organism>
<comment type="caution">
    <text evidence="1">The sequence shown here is derived from an EMBL/GenBank/DDBJ whole genome shotgun (WGS) entry which is preliminary data.</text>
</comment>
<dbReference type="Proteomes" id="UP001066276">
    <property type="component" value="Chromosome 4_2"/>
</dbReference>
<sequence>MHVDVQCQEAIVEKPLHVLVETPDGQCKVLEEQEKLFELVECQQRLDYKLHVASAHAVEIHLAGCWHGSSRLAAGGTLSFKCTTLRAGTSSLRMRLVRHFCTTNMSCIAEPKDFLADSGAEEDDSISGRCPISVTGAGCASWGISHICSGVTASTPVPLRAGADVTRAIDDVANASIADAIIDVKA</sequence>
<accession>A0AAV7S6K5</accession>
<evidence type="ECO:0000313" key="2">
    <source>
        <dbReference type="Proteomes" id="UP001066276"/>
    </source>
</evidence>
<dbReference type="EMBL" id="JANPWB010000008">
    <property type="protein sequence ID" value="KAJ1159795.1"/>
    <property type="molecule type" value="Genomic_DNA"/>
</dbReference>
<proteinExistence type="predicted"/>